<gene>
    <name evidence="2" type="ORF">KTQ36_09580</name>
</gene>
<evidence type="ECO:0000313" key="3">
    <source>
        <dbReference type="Proteomes" id="UP000698028"/>
    </source>
</evidence>
<dbReference type="Pfam" id="PF01402">
    <property type="entry name" value="RHH_1"/>
    <property type="match status" value="1"/>
</dbReference>
<organism evidence="2 3">
    <name type="scientific">Sphingomicrobium clamense</name>
    <dbReference type="NCBI Taxonomy" id="2851013"/>
    <lineage>
        <taxon>Bacteria</taxon>
        <taxon>Pseudomonadati</taxon>
        <taxon>Pseudomonadota</taxon>
        <taxon>Alphaproteobacteria</taxon>
        <taxon>Sphingomonadales</taxon>
        <taxon>Sphingomonadaceae</taxon>
        <taxon>Sphingomicrobium</taxon>
    </lineage>
</organism>
<protein>
    <submittedName>
        <fullName evidence="2">Ribbon-helix-helix protein, CopG family</fullName>
    </submittedName>
</protein>
<proteinExistence type="predicted"/>
<dbReference type="Proteomes" id="UP000698028">
    <property type="component" value="Unassembled WGS sequence"/>
</dbReference>
<sequence length="61" mass="6808">MIADEGIVRVTASLTRSQEAALKELAQRNRVSVAWLVRYAVDLLIDGIEETQLPLDLRGRS</sequence>
<keyword evidence="3" id="KW-1185">Reference proteome</keyword>
<dbReference type="EMBL" id="JAHVAH010000001">
    <property type="protein sequence ID" value="MBW0145542.1"/>
    <property type="molecule type" value="Genomic_DNA"/>
</dbReference>
<comment type="caution">
    <text evidence="2">The sequence shown here is derived from an EMBL/GenBank/DDBJ whole genome shotgun (WGS) entry which is preliminary data.</text>
</comment>
<feature type="domain" description="Ribbon-helix-helix protein CopG" evidence="1">
    <location>
        <begin position="8"/>
        <end position="45"/>
    </location>
</feature>
<accession>A0ABS6V7I6</accession>
<name>A0ABS6V7I6_9SPHN</name>
<evidence type="ECO:0000259" key="1">
    <source>
        <dbReference type="Pfam" id="PF01402"/>
    </source>
</evidence>
<dbReference type="RefSeq" id="WP_218633440.1">
    <property type="nucleotide sequence ID" value="NZ_JAHVAH010000001.1"/>
</dbReference>
<reference evidence="2 3" key="1">
    <citation type="submission" date="2021-07" db="EMBL/GenBank/DDBJ databases">
        <title>The draft genome sequence of Sphingomicrobium sp. B8.</title>
        <authorList>
            <person name="Mu L."/>
        </authorList>
    </citation>
    <scope>NUCLEOTIDE SEQUENCE [LARGE SCALE GENOMIC DNA]</scope>
    <source>
        <strain evidence="2 3">B8</strain>
    </source>
</reference>
<dbReference type="InterPro" id="IPR002145">
    <property type="entry name" value="CopG"/>
</dbReference>
<evidence type="ECO:0000313" key="2">
    <source>
        <dbReference type="EMBL" id="MBW0145542.1"/>
    </source>
</evidence>